<dbReference type="AlphaFoldDB" id="A0ABD1E3B1"/>
<protein>
    <submittedName>
        <fullName evidence="4">Uncharacterized protein</fullName>
    </submittedName>
</protein>
<comment type="caution">
    <text evidence="4">The sequence shown here is derived from an EMBL/GenBank/DDBJ whole genome shotgun (WGS) entry which is preliminary data.</text>
</comment>
<dbReference type="GO" id="GO:0005525">
    <property type="term" value="F:GTP binding"/>
    <property type="evidence" value="ECO:0007669"/>
    <property type="project" value="UniProtKB-KW"/>
</dbReference>
<keyword evidence="3" id="KW-0342">GTP-binding</keyword>
<dbReference type="Gene3D" id="3.40.50.300">
    <property type="entry name" value="P-loop containing nucleotide triphosphate hydrolases"/>
    <property type="match status" value="1"/>
</dbReference>
<dbReference type="GO" id="GO:0035006">
    <property type="term" value="P:melanization defense response"/>
    <property type="evidence" value="ECO:0007669"/>
    <property type="project" value="UniProtKB-ARBA"/>
</dbReference>
<dbReference type="PROSITE" id="PS51421">
    <property type="entry name" value="RAS"/>
    <property type="match status" value="1"/>
</dbReference>
<dbReference type="PROSITE" id="PS51419">
    <property type="entry name" value="RAB"/>
    <property type="match status" value="1"/>
</dbReference>
<evidence type="ECO:0000256" key="3">
    <source>
        <dbReference type="ARBA" id="ARBA00023134"/>
    </source>
</evidence>
<dbReference type="GO" id="GO:0001667">
    <property type="term" value="P:ameboidal-type cell migration"/>
    <property type="evidence" value="ECO:0007669"/>
    <property type="project" value="UniProtKB-ARBA"/>
</dbReference>
<dbReference type="SMART" id="SM00173">
    <property type="entry name" value="RAS"/>
    <property type="match status" value="1"/>
</dbReference>
<dbReference type="Pfam" id="PF00071">
    <property type="entry name" value="Ras"/>
    <property type="match status" value="1"/>
</dbReference>
<dbReference type="Proteomes" id="UP001566132">
    <property type="component" value="Unassembled WGS sequence"/>
</dbReference>
<keyword evidence="2" id="KW-0547">Nucleotide-binding</keyword>
<evidence type="ECO:0000256" key="2">
    <source>
        <dbReference type="ARBA" id="ARBA00022741"/>
    </source>
</evidence>
<dbReference type="SUPFAM" id="SSF52540">
    <property type="entry name" value="P-loop containing nucleoside triphosphate hydrolases"/>
    <property type="match status" value="1"/>
</dbReference>
<dbReference type="NCBIfam" id="TIGR00231">
    <property type="entry name" value="small_GTP"/>
    <property type="match status" value="1"/>
</dbReference>
<accession>A0ABD1E3B1</accession>
<dbReference type="PRINTS" id="PR00449">
    <property type="entry name" value="RASTRNSFRMNG"/>
</dbReference>
<dbReference type="SMART" id="SM00174">
    <property type="entry name" value="RHO"/>
    <property type="match status" value="1"/>
</dbReference>
<dbReference type="PROSITE" id="PS51420">
    <property type="entry name" value="RHO"/>
    <property type="match status" value="1"/>
</dbReference>
<dbReference type="InterPro" id="IPR001806">
    <property type="entry name" value="Small_GTPase"/>
</dbReference>
<dbReference type="SMART" id="SM00175">
    <property type="entry name" value="RAB"/>
    <property type="match status" value="1"/>
</dbReference>
<dbReference type="PANTHER" id="PTHR24072">
    <property type="entry name" value="RHO FAMILY GTPASE"/>
    <property type="match status" value="1"/>
</dbReference>
<dbReference type="SMART" id="SM00176">
    <property type="entry name" value="RAN"/>
    <property type="match status" value="1"/>
</dbReference>
<organism evidence="4 5">
    <name type="scientific">Hypothenemus hampei</name>
    <name type="common">Coffee berry borer</name>
    <dbReference type="NCBI Taxonomy" id="57062"/>
    <lineage>
        <taxon>Eukaryota</taxon>
        <taxon>Metazoa</taxon>
        <taxon>Ecdysozoa</taxon>
        <taxon>Arthropoda</taxon>
        <taxon>Hexapoda</taxon>
        <taxon>Insecta</taxon>
        <taxon>Pterygota</taxon>
        <taxon>Neoptera</taxon>
        <taxon>Endopterygota</taxon>
        <taxon>Coleoptera</taxon>
        <taxon>Polyphaga</taxon>
        <taxon>Cucujiformia</taxon>
        <taxon>Curculionidae</taxon>
        <taxon>Scolytinae</taxon>
        <taxon>Hypothenemus</taxon>
    </lineage>
</organism>
<proteinExistence type="inferred from homology"/>
<dbReference type="InterPro" id="IPR027417">
    <property type="entry name" value="P-loop_NTPase"/>
</dbReference>
<name>A0ABD1E3B1_HYPHA</name>
<dbReference type="EMBL" id="JBDJPC010000036">
    <property type="protein sequence ID" value="KAL1487526.1"/>
    <property type="molecule type" value="Genomic_DNA"/>
</dbReference>
<dbReference type="GO" id="GO:0022412">
    <property type="term" value="P:cellular process involved in reproduction in multicellular organism"/>
    <property type="evidence" value="ECO:0007669"/>
    <property type="project" value="UniProtKB-ARBA"/>
</dbReference>
<reference evidence="4 5" key="1">
    <citation type="submission" date="2024-05" db="EMBL/GenBank/DDBJ databases">
        <title>Genetic variation in Jamaican populations of the coffee berry borer (Hypothenemus hampei).</title>
        <authorList>
            <person name="Errbii M."/>
            <person name="Myrie A."/>
        </authorList>
    </citation>
    <scope>NUCLEOTIDE SEQUENCE [LARGE SCALE GENOMIC DNA]</scope>
    <source>
        <strain evidence="4">JA-Hopewell-2020-01-JO</strain>
        <tissue evidence="4">Whole body</tissue>
    </source>
</reference>
<keyword evidence="5" id="KW-1185">Reference proteome</keyword>
<gene>
    <name evidence="4" type="ORF">ABEB36_015796</name>
</gene>
<comment type="similarity">
    <text evidence="1">Belongs to the small GTPase superfamily. Rho family.</text>
</comment>
<dbReference type="InterPro" id="IPR003578">
    <property type="entry name" value="Small_GTPase_Rho"/>
</dbReference>
<evidence type="ECO:0000313" key="4">
    <source>
        <dbReference type="EMBL" id="KAL1487526.1"/>
    </source>
</evidence>
<dbReference type="GO" id="GO:0003006">
    <property type="term" value="P:developmental process involved in reproduction"/>
    <property type="evidence" value="ECO:0007669"/>
    <property type="project" value="UniProtKB-ARBA"/>
</dbReference>
<evidence type="ECO:0000313" key="5">
    <source>
        <dbReference type="Proteomes" id="UP001566132"/>
    </source>
</evidence>
<dbReference type="InterPro" id="IPR005225">
    <property type="entry name" value="Small_GTP-bd"/>
</dbReference>
<evidence type="ECO:0000256" key="1">
    <source>
        <dbReference type="ARBA" id="ARBA00010142"/>
    </source>
</evidence>
<dbReference type="GO" id="GO:0035099">
    <property type="term" value="P:hemocyte migration"/>
    <property type="evidence" value="ECO:0007669"/>
    <property type="project" value="UniProtKB-ARBA"/>
</dbReference>
<sequence>METIKCTIVGDTAVGKTNFLFSYMTNGRIFPEIYTPTIFDSYLGNIMVGDKPIKLNLWDTAGQQVYNRFSKVCYFQTNILLICFSLVDPISFDNVWKKWHCQVSLHCPNTPILLIGTKLDLRNNKIIRKNLRAKKIAPVSYRQGLAMAKKIKAAKYFECSALTQKGLKTVFDETIRNILFSKTLPVRKCNCLFGFC</sequence>
<dbReference type="FunFam" id="3.40.50.300:FF:001179">
    <property type="entry name" value="Rho family GTPase"/>
    <property type="match status" value="1"/>
</dbReference>